<reference evidence="7 8" key="1">
    <citation type="journal article" date="2018" name="Genome Biol. Evol.">
        <title>Multiple Roots of Fruiting Body Formation in Amoebozoa.</title>
        <authorList>
            <person name="Hillmann F."/>
            <person name="Forbes G."/>
            <person name="Novohradska S."/>
            <person name="Ferling I."/>
            <person name="Riege K."/>
            <person name="Groth M."/>
            <person name="Westermann M."/>
            <person name="Marz M."/>
            <person name="Spaller T."/>
            <person name="Winckler T."/>
            <person name="Schaap P."/>
            <person name="Glockner G."/>
        </authorList>
    </citation>
    <scope>NUCLEOTIDE SEQUENCE [LARGE SCALE GENOMIC DNA]</scope>
    <source>
        <strain evidence="7 8">Jena</strain>
    </source>
</reference>
<proteinExistence type="inferred from homology"/>
<dbReference type="SUPFAM" id="SSF102462">
    <property type="entry name" value="Peptidyl-tRNA hydrolase II"/>
    <property type="match status" value="1"/>
</dbReference>
<evidence type="ECO:0000256" key="2">
    <source>
        <dbReference type="ARBA" id="ARBA00022801"/>
    </source>
</evidence>
<protein>
    <recommendedName>
        <fullName evidence="1">peptidyl-tRNA hydrolase</fullName>
        <ecNumber evidence="1">3.1.1.29</ecNumber>
    </recommendedName>
</protein>
<dbReference type="InterPro" id="IPR023476">
    <property type="entry name" value="Pep_tRNA_hydro_II_dom_sf"/>
</dbReference>
<dbReference type="STRING" id="1890364.A0A2P6NAK3"/>
<dbReference type="NCBIfam" id="TIGR00283">
    <property type="entry name" value="arch_pth2"/>
    <property type="match status" value="1"/>
</dbReference>
<feature type="compositionally biased region" description="Basic and acidic residues" evidence="5">
    <location>
        <begin position="27"/>
        <end position="37"/>
    </location>
</feature>
<feature type="compositionally biased region" description="Acidic residues" evidence="5">
    <location>
        <begin position="38"/>
        <end position="55"/>
    </location>
</feature>
<dbReference type="OrthoDB" id="1733656at2759"/>
<evidence type="ECO:0000256" key="4">
    <source>
        <dbReference type="ARBA" id="ARBA00048707"/>
    </source>
</evidence>
<comment type="similarity">
    <text evidence="3">Belongs to the PTH2 family.</text>
</comment>
<dbReference type="Pfam" id="PF01981">
    <property type="entry name" value="PTH2"/>
    <property type="match status" value="1"/>
</dbReference>
<accession>A0A2P6NAK3</accession>
<evidence type="ECO:0000313" key="8">
    <source>
        <dbReference type="Proteomes" id="UP000241769"/>
    </source>
</evidence>
<sequence>MSTKEVLVALGLSVASFGLGWQYAKRTKSEDKKVEKKEEEEEEEEYSDDEYSDDDDFEYIESEDEDDNEEYIPHKMLFIVRTDLKMGAGKVAAQVGHATLGGYKRAIQIELIFALENRGAVKMWSSGGQAKIAVKIPRLSSTYSIRLAIRDKAEELGISHYIVMDAGRTQVASGSKTVMALGPDSVEKIDSITRHLKLL</sequence>
<dbReference type="PANTHER" id="PTHR12649">
    <property type="entry name" value="PEPTIDYL-TRNA HYDROLASE 2"/>
    <property type="match status" value="1"/>
</dbReference>
<dbReference type="FunFam" id="3.40.1490.10:FF:000001">
    <property type="entry name" value="Peptidyl-tRNA hydrolase 2"/>
    <property type="match status" value="1"/>
</dbReference>
<dbReference type="EMBL" id="MDYQ01000133">
    <property type="protein sequence ID" value="PRP80984.1"/>
    <property type="molecule type" value="Genomic_DNA"/>
</dbReference>
<keyword evidence="6" id="KW-0732">Signal</keyword>
<organism evidence="7 8">
    <name type="scientific">Planoprotostelium fungivorum</name>
    <dbReference type="NCBI Taxonomy" id="1890364"/>
    <lineage>
        <taxon>Eukaryota</taxon>
        <taxon>Amoebozoa</taxon>
        <taxon>Evosea</taxon>
        <taxon>Variosea</taxon>
        <taxon>Cavosteliida</taxon>
        <taxon>Cavosteliaceae</taxon>
        <taxon>Planoprotostelium</taxon>
    </lineage>
</organism>
<dbReference type="AlphaFoldDB" id="A0A2P6NAK3"/>
<evidence type="ECO:0000256" key="6">
    <source>
        <dbReference type="SAM" id="SignalP"/>
    </source>
</evidence>
<dbReference type="EC" id="3.1.1.29" evidence="1"/>
<evidence type="ECO:0000256" key="1">
    <source>
        <dbReference type="ARBA" id="ARBA00013260"/>
    </source>
</evidence>
<keyword evidence="8" id="KW-1185">Reference proteome</keyword>
<dbReference type="Proteomes" id="UP000241769">
    <property type="component" value="Unassembled WGS sequence"/>
</dbReference>
<feature type="signal peptide" evidence="6">
    <location>
        <begin position="1"/>
        <end position="20"/>
    </location>
</feature>
<dbReference type="Gene3D" id="3.40.1490.10">
    <property type="entry name" value="Bit1"/>
    <property type="match status" value="1"/>
</dbReference>
<comment type="caution">
    <text evidence="7">The sequence shown here is derived from an EMBL/GenBank/DDBJ whole genome shotgun (WGS) entry which is preliminary data.</text>
</comment>
<dbReference type="GO" id="GO:0004045">
    <property type="term" value="F:peptidyl-tRNA hydrolase activity"/>
    <property type="evidence" value="ECO:0007669"/>
    <property type="project" value="UniProtKB-EC"/>
</dbReference>
<feature type="chain" id="PRO_5015189218" description="peptidyl-tRNA hydrolase" evidence="6">
    <location>
        <begin position="21"/>
        <end position="199"/>
    </location>
</feature>
<dbReference type="InParanoid" id="A0A2P6NAK3"/>
<dbReference type="CDD" id="cd02430">
    <property type="entry name" value="PTH2"/>
    <property type="match status" value="1"/>
</dbReference>
<dbReference type="GO" id="GO:0005829">
    <property type="term" value="C:cytosol"/>
    <property type="evidence" value="ECO:0007669"/>
    <property type="project" value="TreeGrafter"/>
</dbReference>
<comment type="catalytic activity">
    <reaction evidence="4">
        <text>an N-acyl-L-alpha-aminoacyl-tRNA + H2O = an N-acyl-L-amino acid + a tRNA + H(+)</text>
        <dbReference type="Rhea" id="RHEA:54448"/>
        <dbReference type="Rhea" id="RHEA-COMP:10123"/>
        <dbReference type="Rhea" id="RHEA-COMP:13883"/>
        <dbReference type="ChEBI" id="CHEBI:15377"/>
        <dbReference type="ChEBI" id="CHEBI:15378"/>
        <dbReference type="ChEBI" id="CHEBI:59874"/>
        <dbReference type="ChEBI" id="CHEBI:78442"/>
        <dbReference type="ChEBI" id="CHEBI:138191"/>
        <dbReference type="EC" id="3.1.1.29"/>
    </reaction>
</comment>
<name>A0A2P6NAK3_9EUKA</name>
<evidence type="ECO:0000313" key="7">
    <source>
        <dbReference type="EMBL" id="PRP80984.1"/>
    </source>
</evidence>
<gene>
    <name evidence="7" type="ORF">PROFUN_11098</name>
</gene>
<dbReference type="InterPro" id="IPR002833">
    <property type="entry name" value="PTH2"/>
</dbReference>
<dbReference type="PANTHER" id="PTHR12649:SF11">
    <property type="entry name" value="PEPTIDYL-TRNA HYDROLASE 2, MITOCHONDRIAL"/>
    <property type="match status" value="1"/>
</dbReference>
<feature type="region of interest" description="Disordered" evidence="5">
    <location>
        <begin position="26"/>
        <end position="55"/>
    </location>
</feature>
<evidence type="ECO:0000256" key="3">
    <source>
        <dbReference type="ARBA" id="ARBA00038050"/>
    </source>
</evidence>
<evidence type="ECO:0000256" key="5">
    <source>
        <dbReference type="SAM" id="MobiDB-lite"/>
    </source>
</evidence>
<keyword evidence="2 7" id="KW-0378">Hydrolase</keyword>
<dbReference type="FunCoup" id="A0A2P6NAK3">
    <property type="interactions" value="937"/>
</dbReference>